<dbReference type="EMBL" id="BPLQ01008095">
    <property type="protein sequence ID" value="GIY34767.1"/>
    <property type="molecule type" value="Genomic_DNA"/>
</dbReference>
<evidence type="ECO:0000313" key="1">
    <source>
        <dbReference type="EMBL" id="GIY34767.1"/>
    </source>
</evidence>
<protein>
    <submittedName>
        <fullName evidence="1">Uncharacterized protein</fullName>
    </submittedName>
</protein>
<organism evidence="1 2">
    <name type="scientific">Caerostris darwini</name>
    <dbReference type="NCBI Taxonomy" id="1538125"/>
    <lineage>
        <taxon>Eukaryota</taxon>
        <taxon>Metazoa</taxon>
        <taxon>Ecdysozoa</taxon>
        <taxon>Arthropoda</taxon>
        <taxon>Chelicerata</taxon>
        <taxon>Arachnida</taxon>
        <taxon>Araneae</taxon>
        <taxon>Araneomorphae</taxon>
        <taxon>Entelegynae</taxon>
        <taxon>Araneoidea</taxon>
        <taxon>Araneidae</taxon>
        <taxon>Caerostris</taxon>
    </lineage>
</organism>
<evidence type="ECO:0000313" key="2">
    <source>
        <dbReference type="Proteomes" id="UP001054837"/>
    </source>
</evidence>
<accession>A0AAV4SQC2</accession>
<keyword evidence="2" id="KW-1185">Reference proteome</keyword>
<reference evidence="1 2" key="1">
    <citation type="submission" date="2021-06" db="EMBL/GenBank/DDBJ databases">
        <title>Caerostris darwini draft genome.</title>
        <authorList>
            <person name="Kono N."/>
            <person name="Arakawa K."/>
        </authorList>
    </citation>
    <scope>NUCLEOTIDE SEQUENCE [LARGE SCALE GENOMIC DNA]</scope>
</reference>
<name>A0AAV4SQC2_9ARAC</name>
<proteinExistence type="predicted"/>
<dbReference type="Proteomes" id="UP001054837">
    <property type="component" value="Unassembled WGS sequence"/>
</dbReference>
<gene>
    <name evidence="1" type="ORF">CDAR_97991</name>
</gene>
<sequence>MNYRLYFKHCLSRTIPPLEKVYHTKINASYTLLFTMLSATDSTIAFPNDKYLCHKCFSTKRVMLRWEQMLRSLMFRGRDGNSKYTALETIGSLHRSIIKKSVPPPLPSD</sequence>
<comment type="caution">
    <text evidence="1">The sequence shown here is derived from an EMBL/GenBank/DDBJ whole genome shotgun (WGS) entry which is preliminary data.</text>
</comment>
<dbReference type="AlphaFoldDB" id="A0AAV4SQC2"/>